<dbReference type="Proteomes" id="UP000694520">
    <property type="component" value="Chromosome 26"/>
</dbReference>
<feature type="transmembrane region" description="Helical" evidence="1">
    <location>
        <begin position="48"/>
        <end position="72"/>
    </location>
</feature>
<evidence type="ECO:0008006" key="4">
    <source>
        <dbReference type="Google" id="ProtNLM"/>
    </source>
</evidence>
<evidence type="ECO:0000256" key="1">
    <source>
        <dbReference type="SAM" id="Phobius"/>
    </source>
</evidence>
<feature type="transmembrane region" description="Helical" evidence="1">
    <location>
        <begin position="84"/>
        <end position="103"/>
    </location>
</feature>
<proteinExistence type="predicted"/>
<dbReference type="PANTHER" id="PTHR36477:SF2">
    <property type="entry name" value="TRANSMEMBRANE PROTEIN 225B"/>
    <property type="match status" value="1"/>
</dbReference>
<protein>
    <recommendedName>
        <fullName evidence="4">Transmembrane protein 225B</fullName>
    </recommendedName>
</protein>
<keyword evidence="1" id="KW-1133">Transmembrane helix</keyword>
<dbReference type="AlphaFoldDB" id="A0A8B9XMV4"/>
<keyword evidence="1" id="KW-0812">Transmembrane</keyword>
<sequence length="150" mass="17158">MISWLVSIFPFWVRLVNEESQEVFFSGLFENCFHIKCWKPRPLSIYVILGRVSLLSAVVLSFLTTFIMVSFASQLFPRTRKHNFVSAFISFLTGAICLIQEIACPRCHLLPISQSTEDTQEISYLENLDSLGGELSSMQKETLLKEETII</sequence>
<dbReference type="Ensembl" id="ENSBGRT00000026474.1">
    <property type="protein sequence ID" value="ENSBGRP00000022941.1"/>
    <property type="gene ID" value="ENSBGRG00000014426.1"/>
</dbReference>
<reference evidence="2" key="3">
    <citation type="submission" date="2025-09" db="UniProtKB">
        <authorList>
            <consortium name="Ensembl"/>
        </authorList>
    </citation>
    <scope>IDENTIFICATION</scope>
</reference>
<organism evidence="2 3">
    <name type="scientific">Bos mutus grunniens</name>
    <name type="common">Wild yak</name>
    <name type="synonym">Bos grunniens</name>
    <dbReference type="NCBI Taxonomy" id="30521"/>
    <lineage>
        <taxon>Eukaryota</taxon>
        <taxon>Metazoa</taxon>
        <taxon>Chordata</taxon>
        <taxon>Craniata</taxon>
        <taxon>Vertebrata</taxon>
        <taxon>Euteleostomi</taxon>
        <taxon>Mammalia</taxon>
        <taxon>Eutheria</taxon>
        <taxon>Laurasiatheria</taxon>
        <taxon>Artiodactyla</taxon>
        <taxon>Ruminantia</taxon>
        <taxon>Pecora</taxon>
        <taxon>Bovidae</taxon>
        <taxon>Bovinae</taxon>
        <taxon>Bos</taxon>
    </lineage>
</organism>
<accession>A0A8B9XMV4</accession>
<keyword evidence="1" id="KW-0472">Membrane</keyword>
<dbReference type="GeneTree" id="ENSGT00510000055200"/>
<keyword evidence="3" id="KW-1185">Reference proteome</keyword>
<reference evidence="2" key="1">
    <citation type="submission" date="2019-05" db="EMBL/GenBank/DDBJ databases">
        <authorList>
            <person name="Zhang S."/>
            <person name="Liu J."/>
        </authorList>
    </citation>
    <scope>NUCLEOTIDE SEQUENCE [LARGE SCALE GENOMIC DNA]</scope>
</reference>
<dbReference type="PANTHER" id="PTHR36477">
    <property type="entry name" value="TRANSMEMBRANE PROTEIN 225"/>
    <property type="match status" value="1"/>
</dbReference>
<evidence type="ECO:0000313" key="3">
    <source>
        <dbReference type="Proteomes" id="UP000694520"/>
    </source>
</evidence>
<dbReference type="InterPro" id="IPR033542">
    <property type="entry name" value="TM225"/>
</dbReference>
<reference evidence="2" key="2">
    <citation type="submission" date="2025-08" db="UniProtKB">
        <authorList>
            <consortium name="Ensembl"/>
        </authorList>
    </citation>
    <scope>IDENTIFICATION</scope>
</reference>
<name>A0A8B9XMV4_BOSMU</name>
<evidence type="ECO:0000313" key="2">
    <source>
        <dbReference type="Ensembl" id="ENSBGRP00000022941.1"/>
    </source>
</evidence>